<dbReference type="OrthoDB" id="573757at2"/>
<reference evidence="2 4" key="1">
    <citation type="journal article" date="2018" name="ACS Chem. Biol.">
        <title>Ketoreductase domain dysfunction expands chemodiversity: malyngamide biosynthesis in the cyanobacterium Okeania hirsuta.</title>
        <authorList>
            <person name="Moss N.A."/>
            <person name="Leao T."/>
            <person name="Rankin M."/>
            <person name="McCullough T.M."/>
            <person name="Qu P."/>
            <person name="Korobeynikov A."/>
            <person name="Smith J.L."/>
            <person name="Gerwick L."/>
            <person name="Gerwick W.H."/>
        </authorList>
    </citation>
    <scope>NUCLEOTIDE SEQUENCE [LARGE SCALE GENOMIC DNA]</scope>
    <source>
        <strain evidence="2 4">PAB10Feb10-1</strain>
    </source>
</reference>
<keyword evidence="4" id="KW-1185">Reference proteome</keyword>
<evidence type="ECO:0000313" key="2">
    <source>
        <dbReference type="EMBL" id="RQH36716.1"/>
    </source>
</evidence>
<proteinExistence type="predicted"/>
<feature type="region of interest" description="Disordered" evidence="1">
    <location>
        <begin position="34"/>
        <end position="75"/>
    </location>
</feature>
<protein>
    <submittedName>
        <fullName evidence="2">Uncharacterized protein</fullName>
    </submittedName>
</protein>
<comment type="caution">
    <text evidence="2">The sequence shown here is derived from an EMBL/GenBank/DDBJ whole genome shotgun (WGS) entry which is preliminary data.</text>
</comment>
<dbReference type="AlphaFoldDB" id="A0A3N6PQP2"/>
<dbReference type="EMBL" id="RCBY01000113">
    <property type="protein sequence ID" value="RQH36716.1"/>
    <property type="molecule type" value="Genomic_DNA"/>
</dbReference>
<feature type="compositionally biased region" description="Basic residues" evidence="1">
    <location>
        <begin position="48"/>
        <end position="75"/>
    </location>
</feature>
<dbReference type="EMBL" id="RCBY01000067">
    <property type="protein sequence ID" value="RQH43059.1"/>
    <property type="molecule type" value="Genomic_DNA"/>
</dbReference>
<evidence type="ECO:0000313" key="4">
    <source>
        <dbReference type="Proteomes" id="UP000269154"/>
    </source>
</evidence>
<evidence type="ECO:0000313" key="3">
    <source>
        <dbReference type="EMBL" id="RQH43059.1"/>
    </source>
</evidence>
<sequence length="75" mass="8465">MLIFRELKPQKNLSPGRVAQSMFGLLVKIGTPAKTAKPRGKSTGWKTGKVRSKRTRYPVVKKRKSPTKKTKNLKT</sequence>
<evidence type="ECO:0000256" key="1">
    <source>
        <dbReference type="SAM" id="MobiDB-lite"/>
    </source>
</evidence>
<organism evidence="2 4">
    <name type="scientific">Okeania hirsuta</name>
    <dbReference type="NCBI Taxonomy" id="1458930"/>
    <lineage>
        <taxon>Bacteria</taxon>
        <taxon>Bacillati</taxon>
        <taxon>Cyanobacteriota</taxon>
        <taxon>Cyanophyceae</taxon>
        <taxon>Oscillatoriophycideae</taxon>
        <taxon>Oscillatoriales</taxon>
        <taxon>Microcoleaceae</taxon>
        <taxon>Okeania</taxon>
    </lineage>
</organism>
<accession>A0A3N6PQP2</accession>
<name>A0A3N6PQP2_9CYAN</name>
<dbReference type="Proteomes" id="UP000269154">
    <property type="component" value="Unassembled WGS sequence"/>
</dbReference>
<gene>
    <name evidence="3" type="ORF">D5R40_13640</name>
    <name evidence="2" type="ORF">D5R40_18920</name>
</gene>